<dbReference type="RefSeq" id="XP_005776412.1">
    <property type="nucleotide sequence ID" value="XM_005776355.1"/>
</dbReference>
<dbReference type="KEGG" id="ehx:EMIHUDRAFT_441664"/>
<feature type="chain" id="PRO_5044053647" description="EF-hand domain-containing protein" evidence="2">
    <location>
        <begin position="20"/>
        <end position="284"/>
    </location>
</feature>
<reference evidence="4" key="1">
    <citation type="journal article" date="2013" name="Nature">
        <title>Pan genome of the phytoplankton Emiliania underpins its global distribution.</title>
        <authorList>
            <person name="Read B.A."/>
            <person name="Kegel J."/>
            <person name="Klute M.J."/>
            <person name="Kuo A."/>
            <person name="Lefebvre S.C."/>
            <person name="Maumus F."/>
            <person name="Mayer C."/>
            <person name="Miller J."/>
            <person name="Monier A."/>
            <person name="Salamov A."/>
            <person name="Young J."/>
            <person name="Aguilar M."/>
            <person name="Claverie J.M."/>
            <person name="Frickenhaus S."/>
            <person name="Gonzalez K."/>
            <person name="Herman E.K."/>
            <person name="Lin Y.C."/>
            <person name="Napier J."/>
            <person name="Ogata H."/>
            <person name="Sarno A.F."/>
            <person name="Shmutz J."/>
            <person name="Schroeder D."/>
            <person name="de Vargas C."/>
            <person name="Verret F."/>
            <person name="von Dassow P."/>
            <person name="Valentin K."/>
            <person name="Van de Peer Y."/>
            <person name="Wheeler G."/>
            <person name="Dacks J.B."/>
            <person name="Delwiche C.F."/>
            <person name="Dyhrman S.T."/>
            <person name="Glockner G."/>
            <person name="John U."/>
            <person name="Richards T."/>
            <person name="Worden A.Z."/>
            <person name="Zhang X."/>
            <person name="Grigoriev I.V."/>
            <person name="Allen A.E."/>
            <person name="Bidle K."/>
            <person name="Borodovsky M."/>
            <person name="Bowler C."/>
            <person name="Brownlee C."/>
            <person name="Cock J.M."/>
            <person name="Elias M."/>
            <person name="Gladyshev V.N."/>
            <person name="Groth M."/>
            <person name="Guda C."/>
            <person name="Hadaegh A."/>
            <person name="Iglesias-Rodriguez M.D."/>
            <person name="Jenkins J."/>
            <person name="Jones B.M."/>
            <person name="Lawson T."/>
            <person name="Leese F."/>
            <person name="Lindquist E."/>
            <person name="Lobanov A."/>
            <person name="Lomsadze A."/>
            <person name="Malik S.B."/>
            <person name="Marsh M.E."/>
            <person name="Mackinder L."/>
            <person name="Mock T."/>
            <person name="Mueller-Roeber B."/>
            <person name="Pagarete A."/>
            <person name="Parker M."/>
            <person name="Probert I."/>
            <person name="Quesneville H."/>
            <person name="Raines C."/>
            <person name="Rensing S.A."/>
            <person name="Riano-Pachon D.M."/>
            <person name="Richier S."/>
            <person name="Rokitta S."/>
            <person name="Shiraiwa Y."/>
            <person name="Soanes D.M."/>
            <person name="van der Giezen M."/>
            <person name="Wahlund T.M."/>
            <person name="Williams B."/>
            <person name="Wilson W."/>
            <person name="Wolfe G."/>
            <person name="Wurch L.L."/>
        </authorList>
    </citation>
    <scope>NUCLEOTIDE SEQUENCE</scope>
</reference>
<evidence type="ECO:0000313" key="3">
    <source>
        <dbReference type="EnsemblProtists" id="EOD33027"/>
    </source>
</evidence>
<keyword evidence="4" id="KW-1185">Reference proteome</keyword>
<proteinExistence type="predicted"/>
<sequence>MRATSLLAVSLLASSAVAGKEDPLAPLPVRVAGQHEEEGQLDAALSSIQAAFDVAKDSVVDYLEDVSWNKAVEGIKTALALAHGKAEEHFGGSEGPLAEYYARVNWTYIEDEADKALSLALDCKEVAAVMAAEKGEEGVHLTKRQIKFIATNFIHAYKSVNFTAIEEFLQKAIELSTAKVRVAQDKTGEALSAAGGAAADMQGKAAFAFGDADTDGQINLLDASALAAASAARSASASHGASTAVAAVGLGALVLAIVAVRRARATVAYAMAKAEGGEPAQSMI</sequence>
<evidence type="ECO:0000313" key="4">
    <source>
        <dbReference type="Proteomes" id="UP000013827"/>
    </source>
</evidence>
<dbReference type="AlphaFoldDB" id="A0A0D3KB92"/>
<dbReference type="HOGENOM" id="CLU_981527_0_0_1"/>
<evidence type="ECO:0000256" key="1">
    <source>
        <dbReference type="SAM" id="Phobius"/>
    </source>
</evidence>
<dbReference type="RefSeq" id="XP_005785456.1">
    <property type="nucleotide sequence ID" value="XM_005785399.1"/>
</dbReference>
<name>A0A0D3KB92_EMIH1</name>
<organism evidence="3 4">
    <name type="scientific">Emiliania huxleyi (strain CCMP1516)</name>
    <dbReference type="NCBI Taxonomy" id="280463"/>
    <lineage>
        <taxon>Eukaryota</taxon>
        <taxon>Haptista</taxon>
        <taxon>Haptophyta</taxon>
        <taxon>Prymnesiophyceae</taxon>
        <taxon>Isochrysidales</taxon>
        <taxon>Noelaerhabdaceae</taxon>
        <taxon>Emiliania</taxon>
    </lineage>
</organism>
<evidence type="ECO:0008006" key="5">
    <source>
        <dbReference type="Google" id="ProtNLM"/>
    </source>
</evidence>
<feature type="transmembrane region" description="Helical" evidence="1">
    <location>
        <begin position="240"/>
        <end position="260"/>
    </location>
</feature>
<dbReference type="Proteomes" id="UP000013827">
    <property type="component" value="Unassembled WGS sequence"/>
</dbReference>
<dbReference type="EnsemblProtists" id="EOD23983">
    <property type="protein sequence ID" value="EOD23983"/>
    <property type="gene ID" value="EMIHUDRAFT_435504"/>
</dbReference>
<accession>A0A0D3KB92</accession>
<feature type="signal peptide" evidence="2">
    <location>
        <begin position="1"/>
        <end position="19"/>
    </location>
</feature>
<dbReference type="KEGG" id="ehx:EMIHUDRAFT_435504"/>
<keyword evidence="1" id="KW-0472">Membrane</keyword>
<keyword evidence="1" id="KW-0812">Transmembrane</keyword>
<keyword evidence="1" id="KW-1133">Transmembrane helix</keyword>
<protein>
    <recommendedName>
        <fullName evidence="5">EF-hand domain-containing protein</fullName>
    </recommendedName>
</protein>
<dbReference type="EnsemblProtists" id="EOD33027">
    <property type="protein sequence ID" value="EOD33027"/>
    <property type="gene ID" value="EMIHUDRAFT_441664"/>
</dbReference>
<evidence type="ECO:0000256" key="2">
    <source>
        <dbReference type="SAM" id="SignalP"/>
    </source>
</evidence>
<dbReference type="GeneID" id="17278299"/>
<keyword evidence="2" id="KW-0732">Signal</keyword>
<dbReference type="PaxDb" id="2903-EOD23983"/>
<reference evidence="3" key="2">
    <citation type="submission" date="2024-10" db="UniProtKB">
        <authorList>
            <consortium name="EnsemblProtists"/>
        </authorList>
    </citation>
    <scope>IDENTIFICATION</scope>
</reference>
<dbReference type="GeneID" id="17269529"/>